<reference evidence="4 7" key="3">
    <citation type="submission" date="2018-03" db="EMBL/GenBank/DDBJ databases">
        <title>Genomic Encyclopedia of Archaeal and Bacterial Type Strains, Phase II (KMG-II): from individual species to whole genera.</title>
        <authorList>
            <person name="Goeker M."/>
        </authorList>
    </citation>
    <scope>NUCLEOTIDE SEQUENCE [LARGE SCALE GENOMIC DNA]</scope>
    <source>
        <strain evidence="4 7">DSM 17797</strain>
    </source>
</reference>
<dbReference type="AlphaFoldDB" id="A0A1M5RLW3"/>
<dbReference type="Pfam" id="PF13643">
    <property type="entry name" value="DUF4145"/>
    <property type="match status" value="1"/>
</dbReference>
<evidence type="ECO:0000313" key="6">
    <source>
        <dbReference type="Proteomes" id="UP000184384"/>
    </source>
</evidence>
<dbReference type="InterPro" id="IPR013670">
    <property type="entry name" value="EcoEI_R_C_dom"/>
</dbReference>
<dbReference type="InterPro" id="IPR006935">
    <property type="entry name" value="Helicase/UvrB_N"/>
</dbReference>
<dbReference type="EMBL" id="FQWO01000010">
    <property type="protein sequence ID" value="SHH27190.1"/>
    <property type="molecule type" value="Genomic_DNA"/>
</dbReference>
<gene>
    <name evidence="4" type="ORF">BC624_10673</name>
    <name evidence="5" type="ORF">SAMN05443373_11049</name>
</gene>
<dbReference type="STRING" id="280093.SAMN05443373_11049"/>
<dbReference type="PANTHER" id="PTHR47396:SF1">
    <property type="entry name" value="ATP-DEPENDENT HELICASE IRC3-RELATED"/>
    <property type="match status" value="1"/>
</dbReference>
<dbReference type="GO" id="GO:0005524">
    <property type="term" value="F:ATP binding"/>
    <property type="evidence" value="ECO:0007669"/>
    <property type="project" value="InterPro"/>
</dbReference>
<reference evidence="6" key="2">
    <citation type="submission" date="2016-11" db="EMBL/GenBank/DDBJ databases">
        <authorList>
            <person name="Varghese N."/>
            <person name="Submissions S."/>
        </authorList>
    </citation>
    <scope>NUCLEOTIDE SEQUENCE [LARGE SCALE GENOMIC DNA]</scope>
    <source>
        <strain evidence="6">DSM 19729</strain>
    </source>
</reference>
<evidence type="ECO:0000259" key="3">
    <source>
        <dbReference type="PROSITE" id="PS51194"/>
    </source>
</evidence>
<dbReference type="CDD" id="cd18799">
    <property type="entry name" value="SF2_C_EcoAI-like"/>
    <property type="match status" value="1"/>
</dbReference>
<feature type="domain" description="Helicase ATP-binding" evidence="2">
    <location>
        <begin position="390"/>
        <end position="573"/>
    </location>
</feature>
<dbReference type="SUPFAM" id="SSF52540">
    <property type="entry name" value="P-loop containing nucleoside triphosphate hydrolases"/>
    <property type="match status" value="1"/>
</dbReference>
<dbReference type="CDD" id="cd18032">
    <property type="entry name" value="DEXHc_RE_I_III_res"/>
    <property type="match status" value="1"/>
</dbReference>
<dbReference type="InterPro" id="IPR001650">
    <property type="entry name" value="Helicase_C-like"/>
</dbReference>
<name>A0A1M5RLW3_9FLAO</name>
<dbReference type="InterPro" id="IPR025285">
    <property type="entry name" value="DUF4145"/>
</dbReference>
<evidence type="ECO:0000256" key="1">
    <source>
        <dbReference type="SAM" id="Coils"/>
    </source>
</evidence>
<dbReference type="Pfam" id="PF00271">
    <property type="entry name" value="Helicase_C"/>
    <property type="match status" value="1"/>
</dbReference>
<feature type="domain" description="Helicase C-terminal" evidence="3">
    <location>
        <begin position="647"/>
        <end position="803"/>
    </location>
</feature>
<protein>
    <submittedName>
        <fullName evidence="4">Type I restriction enzyme R subunit</fullName>
    </submittedName>
    <submittedName>
        <fullName evidence="5">Type I restriction enzyme, R subunit</fullName>
    </submittedName>
</protein>
<keyword evidence="1" id="KW-0175">Coiled coil</keyword>
<dbReference type="InterPro" id="IPR050742">
    <property type="entry name" value="Helicase_Restrict-Modif_Enz"/>
</dbReference>
<dbReference type="InterPro" id="IPR014001">
    <property type="entry name" value="Helicase_ATP-bd"/>
</dbReference>
<evidence type="ECO:0000313" key="7">
    <source>
        <dbReference type="Proteomes" id="UP000237771"/>
    </source>
</evidence>
<dbReference type="GO" id="GO:0016787">
    <property type="term" value="F:hydrolase activity"/>
    <property type="evidence" value="ECO:0007669"/>
    <property type="project" value="InterPro"/>
</dbReference>
<dbReference type="GO" id="GO:0005829">
    <property type="term" value="C:cytosol"/>
    <property type="evidence" value="ECO:0007669"/>
    <property type="project" value="TreeGrafter"/>
</dbReference>
<accession>A0A1M5RLW3</accession>
<sequence>MTSKFSFLQINYPELFTISELSEKLIHIDPSSSLSKSRLFSEKLAVLIWQFEDLGFFDGVQLERINQLFYKNCIPDVIKDIFHAIRKSGNKASHDGSGSQSEALFILKKSFQLAQWFYETYENEYIETTEYQLPEDNQKVSLGKLNAELERLSNQVIDYQAKIATFNATPELVIERQRRAITNANNIGKTEAETRAIIDEQLREAGWECDTETINFKIKKSLPEKGKNKAIAEWACNGKWADYALFVGTKLYGIVEAKKFATDISTNLNQSKMYAEHVHHQESFQFLTPTFWDQSSYKIPFLFSTNGRNYLEQIKTKSGIWFLDIRKEHNRAEALRGWFSPEGLVDLYDRDIAIANTRLQESDYDYLQKQSGLGLRYYQIDAIRAVEDKIINQPQDKRSLLVMATGTGKTRTVIGLAYRFIKSDRFKRILFLTDRRLLATQALGNFMDNKVHDLNTFGNVYNIEELKTIVPDTETRLHFATVQSLVKRLFYSENDILPIDTYDCIIIDEAHRGYNLDKEMDEGDLYFKDENDYVGQYKRVIEYFNAYIIGLTATPALHTTQIFGNAVHNYSYREAVVDGFLTDHEPPFILKTKLSEEGILWKKGEKPKVFIAETNTIEELAELEDELHLEIEQFNKMVITEPFNRAIIKQLVQELDPESDEKTLVFAVRDSHADLIVQLLYEEFAAIGLDVAPGVIEKITGKAHDVDSLVKRFKNEKFPNIVVTVDLLTTGIDVPQITNLVFIRRVRSRILFEQMIGRATRLCPEIDKQFFRIYDAVRVYEALEPYTQMKTVSNPSISFTKLIEELDFIDTPERAKKQLEQIIAKLQRKKKSIKEEQLDQFIYIAKGDSPEDFIELLKTIDGENAKAVLAEYSSLWQFLDEKIYQPKLQLVSDHHDEIIGIDRGYGKANKPEDYIEGFKKFIEENRNKIIALNVVCTKPSELDRKSLKELKMMLDQEGYNAMTLHTAWKTTKNEDIAADIISYIRTMALDTDLISHEKRIENAINKVKMLKPWNKIQQKWIERFEAQLLKETVLTKEDLDAKPFSDDGGFTRLNKIFDNELENILVVLNDNLYTA</sequence>
<proteinExistence type="predicted"/>
<organism evidence="5 6">
    <name type="scientific">Flavobacterium granuli</name>
    <dbReference type="NCBI Taxonomy" id="280093"/>
    <lineage>
        <taxon>Bacteria</taxon>
        <taxon>Pseudomonadati</taxon>
        <taxon>Bacteroidota</taxon>
        <taxon>Flavobacteriia</taxon>
        <taxon>Flavobacteriales</taxon>
        <taxon>Flavobacteriaceae</taxon>
        <taxon>Flavobacterium</taxon>
    </lineage>
</organism>
<feature type="coiled-coil region" evidence="1">
    <location>
        <begin position="809"/>
        <end position="839"/>
    </location>
</feature>
<evidence type="ECO:0000259" key="2">
    <source>
        <dbReference type="PROSITE" id="PS51192"/>
    </source>
</evidence>
<dbReference type="SMART" id="SM00490">
    <property type="entry name" value="HELICc"/>
    <property type="match status" value="1"/>
</dbReference>
<keyword evidence="7" id="KW-1185">Reference proteome</keyword>
<dbReference type="NCBIfam" id="NF008521">
    <property type="entry name" value="PRK11448.1"/>
    <property type="match status" value="1"/>
</dbReference>
<dbReference type="Proteomes" id="UP000184384">
    <property type="component" value="Unassembled WGS sequence"/>
</dbReference>
<dbReference type="OrthoDB" id="9759819at2"/>
<dbReference type="Pfam" id="PF08463">
    <property type="entry name" value="EcoEI_R_C"/>
    <property type="match status" value="1"/>
</dbReference>
<reference evidence="5" key="1">
    <citation type="submission" date="2016-11" db="EMBL/GenBank/DDBJ databases">
        <authorList>
            <person name="Jaros S."/>
            <person name="Januszkiewicz K."/>
            <person name="Wedrychowicz H."/>
        </authorList>
    </citation>
    <scope>NUCLEOTIDE SEQUENCE [LARGE SCALE GENOMIC DNA]</scope>
    <source>
        <strain evidence="5">DSM 19729</strain>
    </source>
</reference>
<evidence type="ECO:0000313" key="5">
    <source>
        <dbReference type="EMBL" id="SHH27190.1"/>
    </source>
</evidence>
<dbReference type="SMART" id="SM00487">
    <property type="entry name" value="DEXDc"/>
    <property type="match status" value="1"/>
</dbReference>
<dbReference type="RefSeq" id="WP_072944935.1">
    <property type="nucleotide sequence ID" value="NZ_FQWO01000010.1"/>
</dbReference>
<dbReference type="GO" id="GO:0003677">
    <property type="term" value="F:DNA binding"/>
    <property type="evidence" value="ECO:0007669"/>
    <property type="project" value="InterPro"/>
</dbReference>
<evidence type="ECO:0000313" key="4">
    <source>
        <dbReference type="EMBL" id="PRZ22825.1"/>
    </source>
</evidence>
<dbReference type="PANTHER" id="PTHR47396">
    <property type="entry name" value="TYPE I RESTRICTION ENZYME ECOKI R PROTEIN"/>
    <property type="match status" value="1"/>
</dbReference>
<dbReference type="EMBL" id="PVUB01000006">
    <property type="protein sequence ID" value="PRZ22825.1"/>
    <property type="molecule type" value="Genomic_DNA"/>
</dbReference>
<dbReference type="Gene3D" id="3.40.50.300">
    <property type="entry name" value="P-loop containing nucleotide triphosphate hydrolases"/>
    <property type="match status" value="2"/>
</dbReference>
<dbReference type="InterPro" id="IPR027417">
    <property type="entry name" value="P-loop_NTPase"/>
</dbReference>
<dbReference type="PROSITE" id="PS51194">
    <property type="entry name" value="HELICASE_CTER"/>
    <property type="match status" value="1"/>
</dbReference>
<dbReference type="Proteomes" id="UP000237771">
    <property type="component" value="Unassembled WGS sequence"/>
</dbReference>
<dbReference type="PROSITE" id="PS51192">
    <property type="entry name" value="HELICASE_ATP_BIND_1"/>
    <property type="match status" value="1"/>
</dbReference>
<feature type="coiled-coil region" evidence="1">
    <location>
        <begin position="135"/>
        <end position="169"/>
    </location>
</feature>
<dbReference type="Pfam" id="PF04851">
    <property type="entry name" value="ResIII"/>
    <property type="match status" value="1"/>
</dbReference>
<dbReference type="GO" id="GO:0006304">
    <property type="term" value="P:DNA modification"/>
    <property type="evidence" value="ECO:0007669"/>
    <property type="project" value="InterPro"/>
</dbReference>
<dbReference type="Gene3D" id="3.90.1570.30">
    <property type="match status" value="1"/>
</dbReference>